<protein>
    <submittedName>
        <fullName evidence="1">Uncharacterized protein</fullName>
    </submittedName>
</protein>
<evidence type="ECO:0000313" key="1">
    <source>
        <dbReference type="EMBL" id="KAJ8041453.1"/>
    </source>
</evidence>
<dbReference type="EMBL" id="JAIZAY010000005">
    <property type="protein sequence ID" value="KAJ8041453.1"/>
    <property type="molecule type" value="Genomic_DNA"/>
</dbReference>
<gene>
    <name evidence="1" type="ORF">HOLleu_12272</name>
</gene>
<sequence length="95" mass="10461">MKVVMLAATNSTPKVRLFDTRKWGTLGKAVRLTGLVMRFVGKLKGKRVYPEGLSHDELTTAKLCLTRQEQGMVFGQELEALNSGKFVTGSPSFSN</sequence>
<accession>A0A9Q1CB14</accession>
<proteinExistence type="predicted"/>
<name>A0A9Q1CB14_HOLLE</name>
<comment type="caution">
    <text evidence="1">The sequence shown here is derived from an EMBL/GenBank/DDBJ whole genome shotgun (WGS) entry which is preliminary data.</text>
</comment>
<keyword evidence="2" id="KW-1185">Reference proteome</keyword>
<dbReference type="Proteomes" id="UP001152320">
    <property type="component" value="Chromosome 5"/>
</dbReference>
<organism evidence="1 2">
    <name type="scientific">Holothuria leucospilota</name>
    <name type="common">Black long sea cucumber</name>
    <name type="synonym">Mertensiothuria leucospilota</name>
    <dbReference type="NCBI Taxonomy" id="206669"/>
    <lineage>
        <taxon>Eukaryota</taxon>
        <taxon>Metazoa</taxon>
        <taxon>Echinodermata</taxon>
        <taxon>Eleutherozoa</taxon>
        <taxon>Echinozoa</taxon>
        <taxon>Holothuroidea</taxon>
        <taxon>Aspidochirotacea</taxon>
        <taxon>Aspidochirotida</taxon>
        <taxon>Holothuriidae</taxon>
        <taxon>Holothuria</taxon>
    </lineage>
</organism>
<dbReference type="AlphaFoldDB" id="A0A9Q1CB14"/>
<reference evidence="1" key="1">
    <citation type="submission" date="2021-10" db="EMBL/GenBank/DDBJ databases">
        <title>Tropical sea cucumber genome reveals ecological adaptation and Cuvierian tubules defense mechanism.</title>
        <authorList>
            <person name="Chen T."/>
        </authorList>
    </citation>
    <scope>NUCLEOTIDE SEQUENCE</scope>
    <source>
        <strain evidence="1">Nanhai2018</strain>
        <tissue evidence="1">Muscle</tissue>
    </source>
</reference>
<evidence type="ECO:0000313" key="2">
    <source>
        <dbReference type="Proteomes" id="UP001152320"/>
    </source>
</evidence>